<comment type="catalytic activity">
    <reaction evidence="1">
        <text>Eliminative cleavage of (1-&gt;4)-alpha-D-galacturonan to give oligosaccharides with 4-deoxy-alpha-D-galact-4-enuronosyl groups at their non-reducing ends.</text>
        <dbReference type="EC" id="4.2.2.2"/>
    </reaction>
</comment>
<dbReference type="PANTHER" id="PTHR33407:SF9">
    <property type="entry name" value="PECTATE LYASE F-RELATED"/>
    <property type="match status" value="1"/>
</dbReference>
<evidence type="ECO:0000256" key="9">
    <source>
        <dbReference type="ARBA" id="ARBA00023239"/>
    </source>
</evidence>
<dbReference type="AlphaFoldDB" id="A0A8H5LMR4"/>
<feature type="coiled-coil region" evidence="12">
    <location>
        <begin position="486"/>
        <end position="562"/>
    </location>
</feature>
<evidence type="ECO:0000256" key="4">
    <source>
        <dbReference type="ARBA" id="ARBA00006463"/>
    </source>
</evidence>
<sequence length="597" mass="66534">MPHQRSRFRIRDSLQSCTCSRCAEHFRGTTQYVKEGGPVGTDDLNPPPPPNGFCFNKISVTASLYVDHPVLTVLLDYFPILCPMLCWPLWGWVDGAWQSEPLNRRSVGGEGGLGKQVYRRRRKEPICSTKIIDLLSLFRYRIRMFKLATSLLFITALASANPTPVEHEKRTATNQWPTAPLTYDRGSGACKGQSEGGDSDAVFLLQEGATLSKVIIGANQAEGVHCLGSCTLDHVYFEDVCEDAITIKQTSGTSRINYGGFYVEDFGKLYRSCGNCGTQYKRAVEINDVWAVDGDVLAGINTNYGDTAKIRTTRADSVDTICEKYTGNNSGAEPPEIGSGPDSTTCPMLFPYIAIYVRRIVLWIDISSRPVGTDTVTKPRNNAKLHKIFVTPAEPPVEAQVQSLASSMNKLRPNSEPALAEEIFEGIGKVTGKLQVDTEMANKLLKVADDMQDRLLPIYFIMRLEQDEKRALQEKVNLWQPRVTQVEASAAQVTKVNKKLEKVKQDYHKLAAQLLAERNENEKLRKDIIDERRITKETEELLQRLREEKENVSREAKVAKTKLKALASTTASSSNPRVISKGEDDSSLLVESNFVCL</sequence>
<dbReference type="OrthoDB" id="441042at2759"/>
<evidence type="ECO:0000256" key="12">
    <source>
        <dbReference type="SAM" id="Coils"/>
    </source>
</evidence>
<comment type="similarity">
    <text evidence="4">Belongs to the polysaccharide lyase 3 family.</text>
</comment>
<evidence type="ECO:0000256" key="6">
    <source>
        <dbReference type="ARBA" id="ARBA00022525"/>
    </source>
</evidence>
<dbReference type="EC" id="4.2.2.2" evidence="5"/>
<keyword evidence="7" id="KW-0732">Signal</keyword>
<comment type="subcellular location">
    <subcellularLocation>
        <location evidence="3">Secreted</location>
    </subcellularLocation>
</comment>
<protein>
    <recommendedName>
        <fullName evidence="11">Probable pectate lyase F</fullName>
        <ecNumber evidence="5">4.2.2.2</ecNumber>
    </recommendedName>
</protein>
<dbReference type="Pfam" id="PF03211">
    <property type="entry name" value="Pectate_lyase"/>
    <property type="match status" value="1"/>
</dbReference>
<dbReference type="InterPro" id="IPR004898">
    <property type="entry name" value="Pectate_lyase_PlyH/PlyE-like"/>
</dbReference>
<evidence type="ECO:0000256" key="8">
    <source>
        <dbReference type="ARBA" id="ARBA00022837"/>
    </source>
</evidence>
<keyword evidence="9" id="KW-0456">Lyase</keyword>
<organism evidence="13 14">
    <name type="scientific">Collybiopsis confluens</name>
    <dbReference type="NCBI Taxonomy" id="2823264"/>
    <lineage>
        <taxon>Eukaryota</taxon>
        <taxon>Fungi</taxon>
        <taxon>Dikarya</taxon>
        <taxon>Basidiomycota</taxon>
        <taxon>Agaricomycotina</taxon>
        <taxon>Agaricomycetes</taxon>
        <taxon>Agaricomycetidae</taxon>
        <taxon>Agaricales</taxon>
        <taxon>Marasmiineae</taxon>
        <taxon>Omphalotaceae</taxon>
        <taxon>Collybiopsis</taxon>
    </lineage>
</organism>
<proteinExistence type="inferred from homology"/>
<evidence type="ECO:0000256" key="11">
    <source>
        <dbReference type="ARBA" id="ARBA00039895"/>
    </source>
</evidence>
<name>A0A8H5LMR4_9AGAR</name>
<dbReference type="Gene3D" id="2.160.20.10">
    <property type="entry name" value="Single-stranded right-handed beta-helix, Pectin lyase-like"/>
    <property type="match status" value="2"/>
</dbReference>
<comment type="caution">
    <text evidence="13">The sequence shown here is derived from an EMBL/GenBank/DDBJ whole genome shotgun (WGS) entry which is preliminary data.</text>
</comment>
<evidence type="ECO:0000256" key="2">
    <source>
        <dbReference type="ARBA" id="ARBA00001913"/>
    </source>
</evidence>
<dbReference type="SUPFAM" id="SSF51126">
    <property type="entry name" value="Pectin lyase-like"/>
    <property type="match status" value="1"/>
</dbReference>
<accession>A0A8H5LMR4</accession>
<keyword evidence="8" id="KW-0106">Calcium</keyword>
<dbReference type="CDD" id="cd22249">
    <property type="entry name" value="UDM1_RNF168_RNF169-like"/>
    <property type="match status" value="1"/>
</dbReference>
<reference evidence="13 14" key="1">
    <citation type="journal article" date="2020" name="ISME J.">
        <title>Uncovering the hidden diversity of litter-decomposition mechanisms in mushroom-forming fungi.</title>
        <authorList>
            <person name="Floudas D."/>
            <person name="Bentzer J."/>
            <person name="Ahren D."/>
            <person name="Johansson T."/>
            <person name="Persson P."/>
            <person name="Tunlid A."/>
        </authorList>
    </citation>
    <scope>NUCLEOTIDE SEQUENCE [LARGE SCALE GENOMIC DNA]</scope>
    <source>
        <strain evidence="13 14">CBS 406.79</strain>
    </source>
</reference>
<comment type="function">
    <text evidence="10">Pectinolytic enzyme consist of four classes of enzymes: pectin lyase, polygalacturonase, pectin methylesterase and rhamnogalacturonase. Among pectinolytic enzymes, pectin lyase is the most important in depolymerization of pectin, since it cleaves internal glycosidic bonds of highly methylated pectins. Favors pectate, the anion, over pectin, the methyl ester.</text>
</comment>
<dbReference type="GO" id="GO:0045490">
    <property type="term" value="P:pectin catabolic process"/>
    <property type="evidence" value="ECO:0007669"/>
    <property type="project" value="TreeGrafter"/>
</dbReference>
<keyword evidence="14" id="KW-1185">Reference proteome</keyword>
<dbReference type="EMBL" id="JAACJN010000198">
    <property type="protein sequence ID" value="KAF5362784.1"/>
    <property type="molecule type" value="Genomic_DNA"/>
</dbReference>
<dbReference type="InterPro" id="IPR012334">
    <property type="entry name" value="Pectin_lyas_fold"/>
</dbReference>
<dbReference type="GO" id="GO:0005576">
    <property type="term" value="C:extracellular region"/>
    <property type="evidence" value="ECO:0007669"/>
    <property type="project" value="UniProtKB-SubCell"/>
</dbReference>
<evidence type="ECO:0000313" key="14">
    <source>
        <dbReference type="Proteomes" id="UP000518752"/>
    </source>
</evidence>
<evidence type="ECO:0000256" key="1">
    <source>
        <dbReference type="ARBA" id="ARBA00000695"/>
    </source>
</evidence>
<evidence type="ECO:0000313" key="13">
    <source>
        <dbReference type="EMBL" id="KAF5362784.1"/>
    </source>
</evidence>
<dbReference type="Proteomes" id="UP000518752">
    <property type="component" value="Unassembled WGS sequence"/>
</dbReference>
<dbReference type="PANTHER" id="PTHR33407">
    <property type="entry name" value="PECTATE LYASE F-RELATED"/>
    <property type="match status" value="1"/>
</dbReference>
<comment type="cofactor">
    <cofactor evidence="2">
        <name>Ca(2+)</name>
        <dbReference type="ChEBI" id="CHEBI:29108"/>
    </cofactor>
</comment>
<dbReference type="InterPro" id="IPR011050">
    <property type="entry name" value="Pectin_lyase_fold/virulence"/>
</dbReference>
<evidence type="ECO:0000256" key="5">
    <source>
        <dbReference type="ARBA" id="ARBA00012272"/>
    </source>
</evidence>
<dbReference type="GO" id="GO:0030570">
    <property type="term" value="F:pectate lyase activity"/>
    <property type="evidence" value="ECO:0007669"/>
    <property type="project" value="UniProtKB-EC"/>
</dbReference>
<keyword evidence="12" id="KW-0175">Coiled coil</keyword>
<keyword evidence="6" id="KW-0964">Secreted</keyword>
<evidence type="ECO:0000256" key="3">
    <source>
        <dbReference type="ARBA" id="ARBA00004613"/>
    </source>
</evidence>
<evidence type="ECO:0000256" key="7">
    <source>
        <dbReference type="ARBA" id="ARBA00022729"/>
    </source>
</evidence>
<evidence type="ECO:0000256" key="10">
    <source>
        <dbReference type="ARBA" id="ARBA00025679"/>
    </source>
</evidence>
<gene>
    <name evidence="13" type="ORF">D9757_011012</name>
</gene>